<dbReference type="KEGG" id="aiq:Azoinq_07385"/>
<feature type="signal peptide" evidence="1">
    <location>
        <begin position="1"/>
        <end position="24"/>
    </location>
</feature>
<feature type="chain" id="PRO_5037340172" evidence="1">
    <location>
        <begin position="25"/>
        <end position="165"/>
    </location>
</feature>
<dbReference type="RefSeq" id="WP_216130451.1">
    <property type="nucleotide sequence ID" value="NZ_CP064782.1"/>
</dbReference>
<evidence type="ECO:0000313" key="3">
    <source>
        <dbReference type="Proteomes" id="UP000683428"/>
    </source>
</evidence>
<reference evidence="2" key="1">
    <citation type="submission" date="2020-11" db="EMBL/GenBank/DDBJ databases">
        <title>Azospira inquinata sp. nov.</title>
        <authorList>
            <person name="Moe W.M."/>
            <person name="Mikes M.C."/>
        </authorList>
    </citation>
    <scope>NUCLEOTIDE SEQUENCE</scope>
    <source>
        <strain evidence="2">Azo-3</strain>
    </source>
</reference>
<dbReference type="AlphaFoldDB" id="A0A975SPX6"/>
<organism evidence="2 3">
    <name type="scientific">Azospira inquinata</name>
    <dbReference type="NCBI Taxonomy" id="2785627"/>
    <lineage>
        <taxon>Bacteria</taxon>
        <taxon>Pseudomonadati</taxon>
        <taxon>Pseudomonadota</taxon>
        <taxon>Betaproteobacteria</taxon>
        <taxon>Rhodocyclales</taxon>
        <taxon>Rhodocyclaceae</taxon>
        <taxon>Azospira</taxon>
    </lineage>
</organism>
<name>A0A975SPX6_9RHOO</name>
<dbReference type="EMBL" id="CP064782">
    <property type="protein sequence ID" value="QWT50398.1"/>
    <property type="molecule type" value="Genomic_DNA"/>
</dbReference>
<evidence type="ECO:0000313" key="2">
    <source>
        <dbReference type="EMBL" id="QWT50398.1"/>
    </source>
</evidence>
<protein>
    <submittedName>
        <fullName evidence="2">Uncharacterized protein</fullName>
    </submittedName>
</protein>
<sequence>MKKKSNNLIVLNLMLFLFSTSSLAVEIQKKIPAVIVDGKLKTPDFVQYFQDKKRVPSCYIEGEDMKRVNIIIFDDDDDQDYSNCNGIFPPKIIFHNGVTYAVFEFLEEETKGVISSHYFYVKLKPNGFDYCNNSEELSMRVKINKSTKASNVEALSSLGCSTDPQ</sequence>
<proteinExistence type="predicted"/>
<keyword evidence="3" id="KW-1185">Reference proteome</keyword>
<accession>A0A975SPX6</accession>
<dbReference type="Proteomes" id="UP000683428">
    <property type="component" value="Chromosome"/>
</dbReference>
<evidence type="ECO:0000256" key="1">
    <source>
        <dbReference type="SAM" id="SignalP"/>
    </source>
</evidence>
<keyword evidence="1" id="KW-0732">Signal</keyword>
<gene>
    <name evidence="2" type="ORF">Azoinq_07385</name>
</gene>